<dbReference type="GO" id="GO:0043709">
    <property type="term" value="P:cell adhesion involved in single-species biofilm formation"/>
    <property type="evidence" value="ECO:0007669"/>
    <property type="project" value="TreeGrafter"/>
</dbReference>
<feature type="domain" description="GGDEF" evidence="2">
    <location>
        <begin position="224"/>
        <end position="359"/>
    </location>
</feature>
<sequence length="570" mass="65154">MNKIINNRQKKVYEIICIVKLISLLLCGIIIFKNYFDSSNINGRSAIEFLDGPSIGTSVSVIAMIYAIWLIFSINKIDVKYIKIIHTIENFMFILIFTVLVISSGAHVSQYKILFLFIIITSTIQSGIKHGIIIACVASTIVLSIDLIYVPNVDINQYFENDLILCGIFIITSWLLGYYVKIEDEYAEGLSNLANIDGLTEIYNHRFFHDTLKEIIVQAEQSKLPVSLIIADIDYFKHYNDIHGHQKGDEVLKKIGYILKNNVRESDIVARYGGEEFSIILPDTDENDALVVAERIRAAVEMWKFEGEKDQPKGNITISVGVSTFPIKAKNEMELVNSADDALYRAKFFNKNRVETYYSVIEELKEDIEAEHIDLITSIKTLISVINAKDRYTYGHIERVVMFAKLLGNRLELTDEEKKTLKYGAYLHDIGKINISKEILNKKMTLNKDEWEILKQHPANGVELIESVESLKDIVPLILHHHERYDGTGYPMQLKEKSIPYLARVLTVVDSFDAMTSNRPYGIRKTYEDAILELKRCSGSQFDPGIAEIFIKVVEENKDKFDNLTLFSEK</sequence>
<dbReference type="NCBIfam" id="TIGR00254">
    <property type="entry name" value="GGDEF"/>
    <property type="match status" value="1"/>
</dbReference>
<dbReference type="InterPro" id="IPR050469">
    <property type="entry name" value="Diguanylate_Cyclase"/>
</dbReference>
<dbReference type="InterPro" id="IPR000160">
    <property type="entry name" value="GGDEF_dom"/>
</dbReference>
<dbReference type="PANTHER" id="PTHR45138:SF9">
    <property type="entry name" value="DIGUANYLATE CYCLASE DGCM-RELATED"/>
    <property type="match status" value="1"/>
</dbReference>
<evidence type="ECO:0000313" key="4">
    <source>
        <dbReference type="EMBL" id="MBI6874276.1"/>
    </source>
</evidence>
<proteinExistence type="predicted"/>
<dbReference type="GO" id="GO:0052621">
    <property type="term" value="F:diguanylate cyclase activity"/>
    <property type="evidence" value="ECO:0007669"/>
    <property type="project" value="TreeGrafter"/>
</dbReference>
<keyword evidence="1" id="KW-1133">Transmembrane helix</keyword>
<dbReference type="FunFam" id="3.30.70.270:FF:000001">
    <property type="entry name" value="Diguanylate cyclase domain protein"/>
    <property type="match status" value="1"/>
</dbReference>
<dbReference type="InterPro" id="IPR043128">
    <property type="entry name" value="Rev_trsase/Diguanyl_cyclase"/>
</dbReference>
<dbReference type="GO" id="GO:0005886">
    <property type="term" value="C:plasma membrane"/>
    <property type="evidence" value="ECO:0007669"/>
    <property type="project" value="TreeGrafter"/>
</dbReference>
<reference evidence="4" key="1">
    <citation type="submission" date="2020-12" db="EMBL/GenBank/DDBJ databases">
        <title>Clostridium thailandense sp. nov., a novel acetogenic bacterium isolated from peat land soil in Thailand.</title>
        <authorList>
            <person name="Chaikitkaew S."/>
            <person name="Birkeland N.K."/>
        </authorList>
    </citation>
    <scope>NUCLEOTIDE SEQUENCE</scope>
    <source>
        <strain evidence="4">DSM 17425</strain>
    </source>
</reference>
<keyword evidence="1" id="KW-0472">Membrane</keyword>
<dbReference type="InterPro" id="IPR029787">
    <property type="entry name" value="Nucleotide_cyclase"/>
</dbReference>
<dbReference type="SMART" id="SM00471">
    <property type="entry name" value="HDc"/>
    <property type="match status" value="1"/>
</dbReference>
<dbReference type="Pfam" id="PF13487">
    <property type="entry name" value="HD_5"/>
    <property type="match status" value="1"/>
</dbReference>
<dbReference type="Gene3D" id="1.10.3210.10">
    <property type="entry name" value="Hypothetical protein af1432"/>
    <property type="match status" value="1"/>
</dbReference>
<evidence type="ECO:0000313" key="5">
    <source>
        <dbReference type="Proteomes" id="UP000622687"/>
    </source>
</evidence>
<feature type="transmembrane region" description="Helical" evidence="1">
    <location>
        <begin position="52"/>
        <end position="72"/>
    </location>
</feature>
<evidence type="ECO:0000256" key="1">
    <source>
        <dbReference type="SAM" id="Phobius"/>
    </source>
</evidence>
<dbReference type="InterPro" id="IPR037522">
    <property type="entry name" value="HD_GYP_dom"/>
</dbReference>
<feature type="transmembrane region" description="Helical" evidence="1">
    <location>
        <begin position="132"/>
        <end position="150"/>
    </location>
</feature>
<feature type="domain" description="HD-GYP" evidence="3">
    <location>
        <begin position="371"/>
        <end position="566"/>
    </location>
</feature>
<dbReference type="EMBL" id="JAEEGB010000022">
    <property type="protein sequence ID" value="MBI6874276.1"/>
    <property type="molecule type" value="Genomic_DNA"/>
</dbReference>
<dbReference type="Pfam" id="PF00990">
    <property type="entry name" value="GGDEF"/>
    <property type="match status" value="1"/>
</dbReference>
<dbReference type="PROSITE" id="PS51832">
    <property type="entry name" value="HD_GYP"/>
    <property type="match status" value="1"/>
</dbReference>
<organism evidence="4 5">
    <name type="scientific">Clostridium aciditolerans</name>
    <dbReference type="NCBI Taxonomy" id="339861"/>
    <lineage>
        <taxon>Bacteria</taxon>
        <taxon>Bacillati</taxon>
        <taxon>Bacillota</taxon>
        <taxon>Clostridia</taxon>
        <taxon>Eubacteriales</taxon>
        <taxon>Clostridiaceae</taxon>
        <taxon>Clostridium</taxon>
    </lineage>
</organism>
<evidence type="ECO:0000259" key="2">
    <source>
        <dbReference type="PROSITE" id="PS50887"/>
    </source>
</evidence>
<dbReference type="PROSITE" id="PS50887">
    <property type="entry name" value="GGDEF"/>
    <property type="match status" value="1"/>
</dbReference>
<keyword evidence="1" id="KW-0812">Transmembrane</keyword>
<feature type="transmembrane region" description="Helical" evidence="1">
    <location>
        <begin position="93"/>
        <end position="120"/>
    </location>
</feature>
<accession>A0A934M7U5</accession>
<gene>
    <name evidence="4" type="ORF">I6U51_16500</name>
</gene>
<dbReference type="PANTHER" id="PTHR45138">
    <property type="entry name" value="REGULATORY COMPONENTS OF SENSORY TRANSDUCTION SYSTEM"/>
    <property type="match status" value="1"/>
</dbReference>
<dbReference type="Gene3D" id="3.30.70.270">
    <property type="match status" value="1"/>
</dbReference>
<dbReference type="GO" id="GO:1902201">
    <property type="term" value="P:negative regulation of bacterial-type flagellum-dependent cell motility"/>
    <property type="evidence" value="ECO:0007669"/>
    <property type="project" value="TreeGrafter"/>
</dbReference>
<feature type="transmembrane region" description="Helical" evidence="1">
    <location>
        <begin position="162"/>
        <end position="180"/>
    </location>
</feature>
<comment type="caution">
    <text evidence="4">The sequence shown here is derived from an EMBL/GenBank/DDBJ whole genome shotgun (WGS) entry which is preliminary data.</text>
</comment>
<keyword evidence="5" id="KW-1185">Reference proteome</keyword>
<dbReference type="AlphaFoldDB" id="A0A934M7U5"/>
<feature type="transmembrane region" description="Helical" evidence="1">
    <location>
        <begin position="12"/>
        <end position="32"/>
    </location>
</feature>
<dbReference type="SUPFAM" id="SSF109604">
    <property type="entry name" value="HD-domain/PDEase-like"/>
    <property type="match status" value="1"/>
</dbReference>
<dbReference type="InterPro" id="IPR003607">
    <property type="entry name" value="HD/PDEase_dom"/>
</dbReference>
<dbReference type="CDD" id="cd00077">
    <property type="entry name" value="HDc"/>
    <property type="match status" value="1"/>
</dbReference>
<name>A0A934M7U5_9CLOT</name>
<dbReference type="CDD" id="cd01949">
    <property type="entry name" value="GGDEF"/>
    <property type="match status" value="1"/>
</dbReference>
<dbReference type="RefSeq" id="WP_211143673.1">
    <property type="nucleotide sequence ID" value="NZ_JAEEGB010000022.1"/>
</dbReference>
<dbReference type="SMART" id="SM00267">
    <property type="entry name" value="GGDEF"/>
    <property type="match status" value="1"/>
</dbReference>
<dbReference type="SUPFAM" id="SSF55073">
    <property type="entry name" value="Nucleotide cyclase"/>
    <property type="match status" value="1"/>
</dbReference>
<dbReference type="Proteomes" id="UP000622687">
    <property type="component" value="Unassembled WGS sequence"/>
</dbReference>
<evidence type="ECO:0000259" key="3">
    <source>
        <dbReference type="PROSITE" id="PS51832"/>
    </source>
</evidence>
<protein>
    <submittedName>
        <fullName evidence="4">Diguanylate cyclase</fullName>
    </submittedName>
</protein>